<keyword evidence="2" id="KW-1185">Reference proteome</keyword>
<accession>A0A1G7S6C8</accession>
<dbReference type="AlphaFoldDB" id="A0A1G7S6C8"/>
<dbReference type="PROSITE" id="PS51257">
    <property type="entry name" value="PROKAR_LIPOPROTEIN"/>
    <property type="match status" value="1"/>
</dbReference>
<evidence type="ECO:0000313" key="2">
    <source>
        <dbReference type="Proteomes" id="UP000198923"/>
    </source>
</evidence>
<dbReference type="OrthoDB" id="3544477at2"/>
<evidence type="ECO:0008006" key="3">
    <source>
        <dbReference type="Google" id="ProtNLM"/>
    </source>
</evidence>
<proteinExistence type="predicted"/>
<sequence>MTRGMRVFWVVAAILVALGLIAAALGGCGSKRTERPPEVRDHAELTRMQGVLNDQRGLPDGFSPRPLDGWISPFRARGRDCRAVLDAAAGRPPSGSLRAQAKAAYAGNGVGEVAGVALAGYSPGGAQRHLDHLSTALARCLAKPQKLLTAKNPGNSTKLTMRELSIADVGHKALTAKVTGRLNGYPYSLHLVFVRIGETLICVIHTGFADLDPTRTHLLARAVADRVASA</sequence>
<dbReference type="STRING" id="504805.SAMN05421505_102186"/>
<dbReference type="RefSeq" id="WP_093167857.1">
    <property type="nucleotide sequence ID" value="NZ_FNCN01000002.1"/>
</dbReference>
<name>A0A1G7S6C8_9ACTN</name>
<protein>
    <recommendedName>
        <fullName evidence="3">PknH-like extracellular domain-containing protein</fullName>
    </recommendedName>
</protein>
<evidence type="ECO:0000313" key="1">
    <source>
        <dbReference type="EMBL" id="SDG18577.1"/>
    </source>
</evidence>
<dbReference type="EMBL" id="FNCN01000002">
    <property type="protein sequence ID" value="SDG18577.1"/>
    <property type="molecule type" value="Genomic_DNA"/>
</dbReference>
<gene>
    <name evidence="1" type="ORF">SAMN05421505_102186</name>
</gene>
<organism evidence="1 2">
    <name type="scientific">Sinosporangium album</name>
    <dbReference type="NCBI Taxonomy" id="504805"/>
    <lineage>
        <taxon>Bacteria</taxon>
        <taxon>Bacillati</taxon>
        <taxon>Actinomycetota</taxon>
        <taxon>Actinomycetes</taxon>
        <taxon>Streptosporangiales</taxon>
        <taxon>Streptosporangiaceae</taxon>
        <taxon>Sinosporangium</taxon>
    </lineage>
</organism>
<reference evidence="1 2" key="1">
    <citation type="submission" date="2016-10" db="EMBL/GenBank/DDBJ databases">
        <authorList>
            <person name="de Groot N.N."/>
        </authorList>
    </citation>
    <scope>NUCLEOTIDE SEQUENCE [LARGE SCALE GENOMIC DNA]</scope>
    <source>
        <strain evidence="1 2">CPCC 201354</strain>
    </source>
</reference>
<dbReference type="Proteomes" id="UP000198923">
    <property type="component" value="Unassembled WGS sequence"/>
</dbReference>